<accession>A0A9P6MN28</accession>
<protein>
    <submittedName>
        <fullName evidence="2">Uncharacterized protein</fullName>
    </submittedName>
</protein>
<evidence type="ECO:0000313" key="3">
    <source>
        <dbReference type="Proteomes" id="UP000703661"/>
    </source>
</evidence>
<proteinExistence type="predicted"/>
<name>A0A9P6MN28_9FUNG</name>
<evidence type="ECO:0000313" key="2">
    <source>
        <dbReference type="EMBL" id="KAG0007785.1"/>
    </source>
</evidence>
<organism evidence="2 3">
    <name type="scientific">Entomortierella chlamydospora</name>
    <dbReference type="NCBI Taxonomy" id="101097"/>
    <lineage>
        <taxon>Eukaryota</taxon>
        <taxon>Fungi</taxon>
        <taxon>Fungi incertae sedis</taxon>
        <taxon>Mucoromycota</taxon>
        <taxon>Mortierellomycotina</taxon>
        <taxon>Mortierellomycetes</taxon>
        <taxon>Mortierellales</taxon>
        <taxon>Mortierellaceae</taxon>
        <taxon>Entomortierella</taxon>
    </lineage>
</organism>
<gene>
    <name evidence="2" type="ORF">BGZ80_004233</name>
</gene>
<feature type="region of interest" description="Disordered" evidence="1">
    <location>
        <begin position="198"/>
        <end position="247"/>
    </location>
</feature>
<dbReference type="EMBL" id="JAAAID010002180">
    <property type="protein sequence ID" value="KAG0007785.1"/>
    <property type="molecule type" value="Genomic_DNA"/>
</dbReference>
<evidence type="ECO:0000256" key="1">
    <source>
        <dbReference type="SAM" id="MobiDB-lite"/>
    </source>
</evidence>
<feature type="compositionally biased region" description="Acidic residues" evidence="1">
    <location>
        <begin position="217"/>
        <end position="247"/>
    </location>
</feature>
<comment type="caution">
    <text evidence="2">The sequence shown here is derived from an EMBL/GenBank/DDBJ whole genome shotgun (WGS) entry which is preliminary data.</text>
</comment>
<dbReference type="Proteomes" id="UP000703661">
    <property type="component" value="Unassembled WGS sequence"/>
</dbReference>
<reference evidence="2" key="1">
    <citation type="journal article" date="2020" name="Fungal Divers.">
        <title>Resolving the Mortierellaceae phylogeny through synthesis of multi-gene phylogenetics and phylogenomics.</title>
        <authorList>
            <person name="Vandepol N."/>
            <person name="Liber J."/>
            <person name="Desiro A."/>
            <person name="Na H."/>
            <person name="Kennedy M."/>
            <person name="Barry K."/>
            <person name="Grigoriev I.V."/>
            <person name="Miller A.N."/>
            <person name="O'Donnell K."/>
            <person name="Stajich J.E."/>
            <person name="Bonito G."/>
        </authorList>
    </citation>
    <scope>NUCLEOTIDE SEQUENCE</scope>
    <source>
        <strain evidence="2">NRRL 2769</strain>
    </source>
</reference>
<dbReference type="AlphaFoldDB" id="A0A9P6MN28"/>
<sequence>MDACAKRANDAKYRLNLATNWEALYRPQLKLRHLLENRKSHIVDGDTIGNIESNPSSFEADPEARVVYEATHQDTLNWFYNDPELKHLRHDRDAGRARRAEFALLTDGLLSMVRELSERKESQPKSGHWDQTWEIWNEHKVDVATQFIQRIFHWKGCKTYFRRDEMAAGDTVNAICSQLQKNKRPNYPLPIDESGNFVIKRQSTSEITARDQGADLKEDEEEEDEEEDDDDKGDEEEDYSDEGEDDE</sequence>
<keyword evidence="3" id="KW-1185">Reference proteome</keyword>